<dbReference type="Proteomes" id="UP000283523">
    <property type="component" value="Unassembled WGS sequence"/>
</dbReference>
<dbReference type="InterPro" id="IPR019251">
    <property type="entry name" value="DUF2231_TM"/>
</dbReference>
<keyword evidence="2" id="KW-1133">Transmembrane helix</keyword>
<feature type="region of interest" description="Disordered" evidence="1">
    <location>
        <begin position="152"/>
        <end position="182"/>
    </location>
</feature>
<evidence type="ECO:0000256" key="1">
    <source>
        <dbReference type="SAM" id="MobiDB-lite"/>
    </source>
</evidence>
<protein>
    <submittedName>
        <fullName evidence="4">DUF2231 domain-containing protein</fullName>
    </submittedName>
</protein>
<accession>A0A418M0U0</accession>
<dbReference type="RefSeq" id="WP_119670412.1">
    <property type="nucleotide sequence ID" value="NZ_QXED01000008.1"/>
</dbReference>
<dbReference type="OrthoDB" id="593800at2"/>
<sequence>MESRAKIAGHPAHPILIVFPLGLLATAVIFDIVYLLNDNPMMATVSYWMIVAGLIGGLVAAVPGWKDWFNIPSGTRAKQVGLVHGLGNVLVLLLFAVSWLFRRDEPSFLPSTPALALSFLGFAIAGFTGWLGGEMVDRLGVGVDNGAHLNAPNSLSGRPASDVDPGYNTGRIKDTHGRERFA</sequence>
<keyword evidence="2" id="KW-0812">Transmembrane</keyword>
<feature type="transmembrane region" description="Helical" evidence="2">
    <location>
        <begin position="113"/>
        <end position="132"/>
    </location>
</feature>
<feature type="domain" description="DUF2231" evidence="3">
    <location>
        <begin position="9"/>
        <end position="144"/>
    </location>
</feature>
<keyword evidence="5" id="KW-1185">Reference proteome</keyword>
<feature type="transmembrane region" description="Helical" evidence="2">
    <location>
        <begin position="47"/>
        <end position="68"/>
    </location>
</feature>
<gene>
    <name evidence="4" type="ORF">DYU11_24690</name>
</gene>
<dbReference type="Pfam" id="PF09990">
    <property type="entry name" value="DUF2231"/>
    <property type="match status" value="1"/>
</dbReference>
<evidence type="ECO:0000259" key="3">
    <source>
        <dbReference type="Pfam" id="PF09990"/>
    </source>
</evidence>
<evidence type="ECO:0000256" key="2">
    <source>
        <dbReference type="SAM" id="Phobius"/>
    </source>
</evidence>
<organism evidence="4 5">
    <name type="scientific">Fibrisoma montanum</name>
    <dbReference type="NCBI Taxonomy" id="2305895"/>
    <lineage>
        <taxon>Bacteria</taxon>
        <taxon>Pseudomonadati</taxon>
        <taxon>Bacteroidota</taxon>
        <taxon>Cytophagia</taxon>
        <taxon>Cytophagales</taxon>
        <taxon>Spirosomataceae</taxon>
        <taxon>Fibrisoma</taxon>
    </lineage>
</organism>
<evidence type="ECO:0000313" key="5">
    <source>
        <dbReference type="Proteomes" id="UP000283523"/>
    </source>
</evidence>
<keyword evidence="2" id="KW-0472">Membrane</keyword>
<dbReference type="AlphaFoldDB" id="A0A418M0U0"/>
<feature type="transmembrane region" description="Helical" evidence="2">
    <location>
        <begin position="12"/>
        <end position="35"/>
    </location>
</feature>
<feature type="compositionally biased region" description="Basic and acidic residues" evidence="1">
    <location>
        <begin position="171"/>
        <end position="182"/>
    </location>
</feature>
<comment type="caution">
    <text evidence="4">The sequence shown here is derived from an EMBL/GenBank/DDBJ whole genome shotgun (WGS) entry which is preliminary data.</text>
</comment>
<reference evidence="4 5" key="1">
    <citation type="submission" date="2018-08" db="EMBL/GenBank/DDBJ databases">
        <title>Fibrisoma montanum sp. nov., isolated from Danxia mountain soil.</title>
        <authorList>
            <person name="Huang Y."/>
        </authorList>
    </citation>
    <scope>NUCLEOTIDE SEQUENCE [LARGE SCALE GENOMIC DNA]</scope>
    <source>
        <strain evidence="4 5">HYT19</strain>
    </source>
</reference>
<dbReference type="EMBL" id="QXED01000008">
    <property type="protein sequence ID" value="RIV19308.1"/>
    <property type="molecule type" value="Genomic_DNA"/>
</dbReference>
<evidence type="ECO:0000313" key="4">
    <source>
        <dbReference type="EMBL" id="RIV19308.1"/>
    </source>
</evidence>
<name>A0A418M0U0_9BACT</name>
<feature type="transmembrane region" description="Helical" evidence="2">
    <location>
        <begin position="80"/>
        <end position="101"/>
    </location>
</feature>
<proteinExistence type="predicted"/>